<dbReference type="Proteomes" id="UP000047420">
    <property type="component" value="Unassembled WGS sequence"/>
</dbReference>
<dbReference type="Pfam" id="PF13332">
    <property type="entry name" value="Fil_haemagg_2"/>
    <property type="match status" value="3"/>
</dbReference>
<protein>
    <submittedName>
        <fullName evidence="5">Hemolysin HlyA</fullName>
    </submittedName>
</protein>
<sequence>MKKNKFKLSPAGKLTVILSLILTPVTFSHASEIVASTPDISGYLIPEGGLGNMMTEVNQTPGKAAEIKITAPSEQGISHNHYTEFNVDEYGVIFNNATESGTKGGVTYNANQKLNGSPARVILNEVVGINVSVLAGHQDIVGMPADYILANANGISCQGCSFAPEFKNVTLAVGKVNVDNGDLRSINTLGNTNSLNISTGQDDIIIADALALISPVINTSGHIKVKGDADFITGQNTYHIEKDKIPHIEAGDSEIKTIDGYYLGSISANRINLVDTREDNNINLFSDVTAEETEVVTYGTLRLRAAEDGRQNITIKNGMNISANKIDITQEFTADEVKLFDIKENKVNQTIINAGRIDFVAVEDAKLSGATILSNNDLSITANNLHVDSHLIKHSNSTGMVVTDLNIFDAPTKKVEIKNNDHVSQASAIISRKNVKLHGEDSLELKNVNVQAYGDIKLSSEGDVHLNGSTETDTRINNITYINHDSDLKNGHKNVEIVTERFAPLNVKAGRNIDIQSKNLHIHGAKIASEGELSIDAKDDIYIGVASIIMSEIKDIKYSKVGGAGGAENDNIDEYVYTGHKSDLTGERVKITAGNNTRIFGGKINGLKGGEIRAQNNLSIDGVLGKRSFKRNRKTNGIMFIPKINDTAGNHNEKFIDSEISSDGDFRIFSQKDLYIDGSRININGKLDINANEKLTVQAARQQQKIDEEKIRLSIEWFAKESSDKQYRAGILINHQKDTENTLRDEHQIATLSAEQIKLTAGDDIKFFGTGISTSKGDVIIKTPKNVGFFTAKNRALINKNQVNNSGGFYFTSGMDKTGNGLQYTHIDKESYSDIENNLVVKTHIKGDLTIEAGGDLNQQGTQHDVAKNYSVEASNINNMASNNLAFAKTDTLQVDVSIGNNIDHSGMTRPIEKVIKDPANTLDYIGGRGSQKGVSDPTIGLDVDVSGSRTKTSENDALALVTSIKAQDIKQVAKKDVLDEGTQYHATEGGMSLEGIRHFSRAAVNSTASTNEKEKGEVSLRVGMTATKEIKGHLGVKAETSQGDSYAEEMLVGNINAKSGVSIKTTGDAYYYATNIEAGNGDITIDAGNNLYFDQVQDSQRSSNIKFSGNGKLSLGGSSGSKEFRLEGGGGYQQGRSQRTDAIVSKINTQGNVTLKAGADLTTKGMQIGKQGTPASDVSLLAAGEVKLLAAVSGSADINDGALADFRLGGKRATGGASKEGFVGAGVQVDKVNQSVSDRQGGHIYSKNAVFIKSDSDSTQAIHLEGLKIDALKVDLSAQQGGVLIESALSELPKENWNFGVNLDMVLKNTTPKKADGTVDKDNASESHYKGAGVKVMVDIQDAFKHQNTHINTAHFSLNTKKDAVMKGARIEAGQADVNVGGDLTIESLKSKEDSVKVDVELALSHTNDKGSSVTSKLSKLGTKKFEKEVQGTLDSGIKKAGLMYNNKVKPKDTMGGVSFNKESDSVYLPPLSAETKSRNFGDKTARYLGGELKDIASGPEGFGGRAKLDVQIVNNDAVAEQSGIFGIDEMNVSVKGTTKLHGAEISSELGQLTLKTENRELSNIKNSTHKGGGGFNVSPSVLGNLTGAGKDVSEGKTPFIHHPHNSSDESESVGKIKGERITGLAFNELPFSPKSY</sequence>
<evidence type="ECO:0000256" key="1">
    <source>
        <dbReference type="ARBA" id="ARBA00022656"/>
    </source>
</evidence>
<comment type="caution">
    <text evidence="5">The sequence shown here is derived from an EMBL/GenBank/DDBJ whole genome shotgun (WGS) entry which is preliminary data.</text>
</comment>
<evidence type="ECO:0000256" key="2">
    <source>
        <dbReference type="SAM" id="MobiDB-lite"/>
    </source>
</evidence>
<keyword evidence="3" id="KW-0732">Signal</keyword>
<proteinExistence type="predicted"/>
<organism evidence="5 6">
    <name type="scientific">Yersinia wautersii</name>
    <dbReference type="NCBI Taxonomy" id="1341643"/>
    <lineage>
        <taxon>Bacteria</taxon>
        <taxon>Pseudomonadati</taxon>
        <taxon>Pseudomonadota</taxon>
        <taxon>Gammaproteobacteria</taxon>
        <taxon>Enterobacterales</taxon>
        <taxon>Yersiniaceae</taxon>
        <taxon>Yersinia</taxon>
    </lineage>
</organism>
<gene>
    <name evidence="5" type="primary">HlyA</name>
    <name evidence="5" type="ORF">ERS008478_02252</name>
</gene>
<reference evidence="5 6" key="1">
    <citation type="submission" date="2015-03" db="EMBL/GenBank/DDBJ databases">
        <authorList>
            <consortium name="Pathogen Informatics"/>
            <person name="Murphy D."/>
        </authorList>
    </citation>
    <scope>NUCLEOTIDE SEQUENCE [LARGE SCALE GENOMIC DNA]</scope>
    <source>
        <strain evidence="5 6">WP-931201</strain>
    </source>
</reference>
<evidence type="ECO:0000313" key="5">
    <source>
        <dbReference type="EMBL" id="CRG50655.1"/>
    </source>
</evidence>
<feature type="region of interest" description="Disordered" evidence="2">
    <location>
        <begin position="1596"/>
        <end position="1617"/>
    </location>
</feature>
<name>A0ABP1ZCV8_9GAMM</name>
<evidence type="ECO:0000259" key="4">
    <source>
        <dbReference type="SMART" id="SM00912"/>
    </source>
</evidence>
<dbReference type="Gene3D" id="2.160.20.10">
    <property type="entry name" value="Single-stranded right-handed beta-helix, Pectin lyase-like"/>
    <property type="match status" value="1"/>
</dbReference>
<feature type="chain" id="PRO_5047283879" evidence="3">
    <location>
        <begin position="31"/>
        <end position="1638"/>
    </location>
</feature>
<evidence type="ECO:0000256" key="3">
    <source>
        <dbReference type="SAM" id="SignalP"/>
    </source>
</evidence>
<dbReference type="SMART" id="SM00912">
    <property type="entry name" value="Haemagg_act"/>
    <property type="match status" value="1"/>
</dbReference>
<dbReference type="Pfam" id="PF05860">
    <property type="entry name" value="TPS"/>
    <property type="match status" value="1"/>
</dbReference>
<dbReference type="InterPro" id="IPR008638">
    <property type="entry name" value="FhaB/CdiA-like_TPS"/>
</dbReference>
<dbReference type="InterPro" id="IPR025157">
    <property type="entry name" value="Hemagglutinin_rpt"/>
</dbReference>
<dbReference type="NCBIfam" id="TIGR01901">
    <property type="entry name" value="adhes_NPXG"/>
    <property type="match status" value="1"/>
</dbReference>
<accession>A0ABP1ZCV8</accession>
<dbReference type="RefSeq" id="WP_054877493.1">
    <property type="nucleotide sequence ID" value="NZ_CVMG01000015.1"/>
</dbReference>
<keyword evidence="6" id="KW-1185">Reference proteome</keyword>
<evidence type="ECO:0000313" key="6">
    <source>
        <dbReference type="Proteomes" id="UP000047420"/>
    </source>
</evidence>
<dbReference type="InterPro" id="IPR011050">
    <property type="entry name" value="Pectin_lyase_fold/virulence"/>
</dbReference>
<feature type="signal peptide" evidence="3">
    <location>
        <begin position="1"/>
        <end position="30"/>
    </location>
</feature>
<dbReference type="SUPFAM" id="SSF51126">
    <property type="entry name" value="Pectin lyase-like"/>
    <property type="match status" value="1"/>
</dbReference>
<keyword evidence="1" id="KW-0800">Toxin</keyword>
<dbReference type="InterPro" id="IPR012334">
    <property type="entry name" value="Pectin_lyas_fold"/>
</dbReference>
<dbReference type="EMBL" id="CVMG01000015">
    <property type="protein sequence ID" value="CRG50655.1"/>
    <property type="molecule type" value="Genomic_DNA"/>
</dbReference>
<feature type="domain" description="Filamentous haemagglutinin FhaB/tRNA nuclease CdiA-like TPS" evidence="4">
    <location>
        <begin position="65"/>
        <end position="181"/>
    </location>
</feature>